<reference evidence="4" key="1">
    <citation type="journal article" date="2019" name="Int. J. Syst. Evol. Microbiol.">
        <title>The Global Catalogue of Microorganisms (GCM) 10K type strain sequencing project: providing services to taxonomists for standard genome sequencing and annotation.</title>
        <authorList>
            <consortium name="The Broad Institute Genomics Platform"/>
            <consortium name="The Broad Institute Genome Sequencing Center for Infectious Disease"/>
            <person name="Wu L."/>
            <person name="Ma J."/>
        </authorList>
    </citation>
    <scope>NUCLEOTIDE SEQUENCE [LARGE SCALE GENOMIC DNA]</scope>
    <source>
        <strain evidence="4">CGMCC 4.7645</strain>
    </source>
</reference>
<feature type="transmembrane region" description="Helical" evidence="2">
    <location>
        <begin position="39"/>
        <end position="59"/>
    </location>
</feature>
<keyword evidence="2" id="KW-1133">Transmembrane helix</keyword>
<accession>A0ABW5FTJ1</accession>
<organism evidence="3 4">
    <name type="scientific">Amycolatopsis pigmentata</name>
    <dbReference type="NCBI Taxonomy" id="450801"/>
    <lineage>
        <taxon>Bacteria</taxon>
        <taxon>Bacillati</taxon>
        <taxon>Actinomycetota</taxon>
        <taxon>Actinomycetes</taxon>
        <taxon>Pseudonocardiales</taxon>
        <taxon>Pseudonocardiaceae</taxon>
        <taxon>Amycolatopsis</taxon>
    </lineage>
</organism>
<feature type="region of interest" description="Disordered" evidence="1">
    <location>
        <begin position="120"/>
        <end position="278"/>
    </location>
</feature>
<sequence length="278" mass="27792">MGQQDRLDNSRQMSWARMVVVAVRDPGAGHPAARLARRLLLTAGFAAAAWLVGLVLGTFTASAAETAPSPTPDGPTSAEPQLLTTLTGTLGEISGLTHLTALTGTVEHVATQVTAAVSAVVPRPDGAADSPVTDRSDPPPPDSSTSRKSGIPSSVPRANTAPPPAPVNVGVTPQRPAPAAQSHPIVNAGARPAPSPREADPPTASQRANGNTPAPAPGRSDDHVMGVGAPHEAGGGKQPFVVPGGKTGAADRRPAGPVTSGKVLAPARKSALPATSPD</sequence>
<dbReference type="RefSeq" id="WP_378266300.1">
    <property type="nucleotide sequence ID" value="NZ_JBHUKR010000007.1"/>
</dbReference>
<feature type="compositionally biased region" description="Polar residues" evidence="1">
    <location>
        <begin position="203"/>
        <end position="212"/>
    </location>
</feature>
<evidence type="ECO:0000313" key="3">
    <source>
        <dbReference type="EMBL" id="MFD2418359.1"/>
    </source>
</evidence>
<gene>
    <name evidence="3" type="ORF">ACFSXZ_18715</name>
</gene>
<dbReference type="Proteomes" id="UP001597417">
    <property type="component" value="Unassembled WGS sequence"/>
</dbReference>
<comment type="caution">
    <text evidence="3">The sequence shown here is derived from an EMBL/GenBank/DDBJ whole genome shotgun (WGS) entry which is preliminary data.</text>
</comment>
<protein>
    <submittedName>
        <fullName evidence="3">Uncharacterized protein</fullName>
    </submittedName>
</protein>
<proteinExistence type="predicted"/>
<evidence type="ECO:0000256" key="2">
    <source>
        <dbReference type="SAM" id="Phobius"/>
    </source>
</evidence>
<name>A0ABW5FTJ1_9PSEU</name>
<keyword evidence="2" id="KW-0812">Transmembrane</keyword>
<keyword evidence="4" id="KW-1185">Reference proteome</keyword>
<dbReference type="EMBL" id="JBHUKR010000007">
    <property type="protein sequence ID" value="MFD2418359.1"/>
    <property type="molecule type" value="Genomic_DNA"/>
</dbReference>
<evidence type="ECO:0000256" key="1">
    <source>
        <dbReference type="SAM" id="MobiDB-lite"/>
    </source>
</evidence>
<keyword evidence="2" id="KW-0472">Membrane</keyword>
<evidence type="ECO:0000313" key="4">
    <source>
        <dbReference type="Proteomes" id="UP001597417"/>
    </source>
</evidence>